<feature type="transmembrane region" description="Helical" evidence="1">
    <location>
        <begin position="142"/>
        <end position="162"/>
    </location>
</feature>
<keyword evidence="1" id="KW-0812">Transmembrane</keyword>
<keyword evidence="1" id="KW-0472">Membrane</keyword>
<gene>
    <name evidence="2" type="ORF">Catovirus_1_691</name>
</gene>
<keyword evidence="1" id="KW-1133">Transmembrane helix</keyword>
<protein>
    <submittedName>
        <fullName evidence="2">Uncharacterized protein</fullName>
    </submittedName>
</protein>
<evidence type="ECO:0000313" key="2">
    <source>
        <dbReference type="EMBL" id="ARF08641.1"/>
    </source>
</evidence>
<sequence>MDTQIEKSVKKLTKQIVDKKMQNFITHDLPLQVIKNMNEEVPTYLNNNVQMQNILQHHSNNLNQQLYASASQTLNKLTNEEQYHYVTNSHLTNMNNRFNNKLESFELEFSGRMAKMQEQVNREISYVKECNDKFDKLVKENLYIKLALCALFIIMMAFMYIFNLSKV</sequence>
<dbReference type="EMBL" id="KY684083">
    <property type="protein sequence ID" value="ARF08641.1"/>
    <property type="molecule type" value="Genomic_DNA"/>
</dbReference>
<name>A0A1V0SAC6_9VIRU</name>
<accession>A0A1V0SAC6</accession>
<evidence type="ECO:0000256" key="1">
    <source>
        <dbReference type="SAM" id="Phobius"/>
    </source>
</evidence>
<reference evidence="2" key="1">
    <citation type="journal article" date="2017" name="Science">
        <title>Giant viruses with an expanded complement of translation system components.</title>
        <authorList>
            <person name="Schulz F."/>
            <person name="Yutin N."/>
            <person name="Ivanova N.N."/>
            <person name="Ortega D.R."/>
            <person name="Lee T.K."/>
            <person name="Vierheilig J."/>
            <person name="Daims H."/>
            <person name="Horn M."/>
            <person name="Wagner M."/>
            <person name="Jensen G.J."/>
            <person name="Kyrpides N.C."/>
            <person name="Koonin E.V."/>
            <person name="Woyke T."/>
        </authorList>
    </citation>
    <scope>NUCLEOTIDE SEQUENCE</scope>
    <source>
        <strain evidence="2">CTV1</strain>
    </source>
</reference>
<proteinExistence type="predicted"/>
<organism evidence="2">
    <name type="scientific">Catovirus CTV1</name>
    <dbReference type="NCBI Taxonomy" id="1977631"/>
    <lineage>
        <taxon>Viruses</taxon>
        <taxon>Varidnaviria</taxon>
        <taxon>Bamfordvirae</taxon>
        <taxon>Nucleocytoviricota</taxon>
        <taxon>Megaviricetes</taxon>
        <taxon>Imitervirales</taxon>
        <taxon>Mimiviridae</taxon>
        <taxon>Klosneuvirinae</taxon>
        <taxon>Catovirus</taxon>
    </lineage>
</organism>